<dbReference type="RefSeq" id="WP_066406652.1">
    <property type="nucleotide sequence ID" value="NZ_CP011390.1"/>
</dbReference>
<dbReference type="AlphaFoldDB" id="A0A172TZB2"/>
<evidence type="ECO:0000313" key="2">
    <source>
        <dbReference type="Proteomes" id="UP000077177"/>
    </source>
</evidence>
<organism evidence="1 2">
    <name type="scientific">Flavisolibacter tropicus</name>
    <dbReference type="NCBI Taxonomy" id="1492898"/>
    <lineage>
        <taxon>Bacteria</taxon>
        <taxon>Pseudomonadati</taxon>
        <taxon>Bacteroidota</taxon>
        <taxon>Chitinophagia</taxon>
        <taxon>Chitinophagales</taxon>
        <taxon>Chitinophagaceae</taxon>
        <taxon>Flavisolibacter</taxon>
    </lineage>
</organism>
<dbReference type="EMBL" id="CP011390">
    <property type="protein sequence ID" value="ANE52322.1"/>
    <property type="molecule type" value="Genomic_DNA"/>
</dbReference>
<evidence type="ECO:0000313" key="1">
    <source>
        <dbReference type="EMBL" id="ANE52322.1"/>
    </source>
</evidence>
<proteinExistence type="predicted"/>
<dbReference type="OrthoDB" id="1357925at2"/>
<dbReference type="Proteomes" id="UP000077177">
    <property type="component" value="Chromosome"/>
</dbReference>
<protein>
    <submittedName>
        <fullName evidence="1">Uncharacterized protein</fullName>
    </submittedName>
</protein>
<dbReference type="KEGG" id="fla:SY85_19355"/>
<sequence>MSKFKQIDIKLKAFAQKLKVKVATNGTVYFPEPSFPVEERSVVCIDGRIGKGIMIRPDIKPGIGVSSDTWDFINLAWLEDVSHSTKPSPKPMWMRTLIKKGQIELLEKEIDGLLAISEENLEQIELKHLKKPHS</sequence>
<name>A0A172TZB2_9BACT</name>
<accession>A0A172TZB2</accession>
<reference evidence="1 2" key="2">
    <citation type="journal article" date="2016" name="Int. J. Syst. Evol. Microbiol.">
        <title>Flavisolibacter tropicus sp. nov., isolated from tropical soil.</title>
        <authorList>
            <person name="Lee J.J."/>
            <person name="Kang M.S."/>
            <person name="Kim G.S."/>
            <person name="Lee C.S."/>
            <person name="Lim S."/>
            <person name="Lee J."/>
            <person name="Roh S.H."/>
            <person name="Kang H."/>
            <person name="Ha J.M."/>
            <person name="Bae S."/>
            <person name="Jung H.Y."/>
            <person name="Kim M.K."/>
        </authorList>
    </citation>
    <scope>NUCLEOTIDE SEQUENCE [LARGE SCALE GENOMIC DNA]</scope>
    <source>
        <strain evidence="1 2">LCS9</strain>
    </source>
</reference>
<dbReference type="STRING" id="1492898.SY85_19355"/>
<keyword evidence="2" id="KW-1185">Reference proteome</keyword>
<gene>
    <name evidence="1" type="ORF">SY85_19355</name>
</gene>
<reference evidence="2" key="1">
    <citation type="submission" date="2015-01" db="EMBL/GenBank/DDBJ databases">
        <title>Flavisolibacter sp./LCS9/ whole genome sequencing.</title>
        <authorList>
            <person name="Kim M.K."/>
            <person name="Srinivasan S."/>
            <person name="Lee J.-J."/>
        </authorList>
    </citation>
    <scope>NUCLEOTIDE SEQUENCE [LARGE SCALE GENOMIC DNA]</scope>
    <source>
        <strain evidence="2">LCS9</strain>
    </source>
</reference>